<keyword evidence="1" id="KW-0472">Membrane</keyword>
<feature type="transmembrane region" description="Helical" evidence="1">
    <location>
        <begin position="124"/>
        <end position="142"/>
    </location>
</feature>
<reference evidence="3" key="1">
    <citation type="submission" date="2017-05" db="EMBL/GenBank/DDBJ databases">
        <authorList>
            <person name="Rodrigo-Torres L."/>
            <person name="Arahal R. D."/>
            <person name="Lucena T."/>
        </authorList>
    </citation>
    <scope>NUCLEOTIDE SEQUENCE [LARGE SCALE GENOMIC DNA]</scope>
    <source>
        <strain evidence="3">CECT 8899</strain>
    </source>
</reference>
<gene>
    <name evidence="2" type="ORF">LOM8899_01419</name>
</gene>
<dbReference type="AlphaFoldDB" id="A0A238LE98"/>
<feature type="transmembrane region" description="Helical" evidence="1">
    <location>
        <begin position="72"/>
        <end position="95"/>
    </location>
</feature>
<proteinExistence type="predicted"/>
<protein>
    <recommendedName>
        <fullName evidence="4">Peptidase M50B-like protein</fullName>
    </recommendedName>
</protein>
<dbReference type="PANTHER" id="PTHR33979:SF2">
    <property type="entry name" value="PEPTIDASE M50B-LIKE-DOMAIN-CONTAINING PROTEIN"/>
    <property type="match status" value="1"/>
</dbReference>
<dbReference type="OrthoDB" id="5381474at2"/>
<evidence type="ECO:0008006" key="4">
    <source>
        <dbReference type="Google" id="ProtNLM"/>
    </source>
</evidence>
<evidence type="ECO:0000313" key="2">
    <source>
        <dbReference type="EMBL" id="SMY07286.1"/>
    </source>
</evidence>
<dbReference type="PANTHER" id="PTHR33979">
    <property type="entry name" value="OS02G0221600 PROTEIN"/>
    <property type="match status" value="1"/>
</dbReference>
<sequence>MSFLRQHWQLFLITVAVFVFWNTPVIYPLKILVVFMHELAHGLAAIMTGGSIEAISLSNMEGGYAITRGGNGFLILSAGYFGSLLIGTLLLVGAVKTNADRFVLGFFGLAILVITVLYIRQPFAIIFCTSASLLMIATAWFLNHHVSDFVLRLIGLTSMIYIPYDIISDTISRSHLPSDAFLIAEQYGGTTVLWGGFWLVLSFALIGLCLRLTFAPRRSI</sequence>
<feature type="transmembrane region" description="Helical" evidence="1">
    <location>
        <begin position="149"/>
        <end position="167"/>
    </location>
</feature>
<dbReference type="EMBL" id="FXZK01000002">
    <property type="protein sequence ID" value="SMY07286.1"/>
    <property type="molecule type" value="Genomic_DNA"/>
</dbReference>
<dbReference type="Proteomes" id="UP000201613">
    <property type="component" value="Unassembled WGS sequence"/>
</dbReference>
<organism evidence="2 3">
    <name type="scientific">Flavimaricola marinus</name>
    <dbReference type="NCBI Taxonomy" id="1819565"/>
    <lineage>
        <taxon>Bacteria</taxon>
        <taxon>Pseudomonadati</taxon>
        <taxon>Pseudomonadota</taxon>
        <taxon>Alphaproteobacteria</taxon>
        <taxon>Rhodobacterales</taxon>
        <taxon>Paracoccaceae</taxon>
        <taxon>Flavimaricola</taxon>
    </lineage>
</organism>
<feature type="transmembrane region" description="Helical" evidence="1">
    <location>
        <begin position="102"/>
        <end position="118"/>
    </location>
</feature>
<feature type="transmembrane region" description="Helical" evidence="1">
    <location>
        <begin position="6"/>
        <end position="27"/>
    </location>
</feature>
<keyword evidence="3" id="KW-1185">Reference proteome</keyword>
<keyword evidence="1" id="KW-1133">Transmembrane helix</keyword>
<dbReference type="RefSeq" id="WP_093991499.1">
    <property type="nucleotide sequence ID" value="NZ_FXZK01000002.1"/>
</dbReference>
<dbReference type="Pfam" id="PF13398">
    <property type="entry name" value="Peptidase_M50B"/>
    <property type="match status" value="1"/>
</dbReference>
<evidence type="ECO:0000256" key="1">
    <source>
        <dbReference type="SAM" id="Phobius"/>
    </source>
</evidence>
<name>A0A238LE98_9RHOB</name>
<feature type="transmembrane region" description="Helical" evidence="1">
    <location>
        <begin position="39"/>
        <end position="60"/>
    </location>
</feature>
<evidence type="ECO:0000313" key="3">
    <source>
        <dbReference type="Proteomes" id="UP000201613"/>
    </source>
</evidence>
<dbReference type="InterPro" id="IPR049500">
    <property type="entry name" value="Peptidase_M50B-like"/>
</dbReference>
<feature type="transmembrane region" description="Helical" evidence="1">
    <location>
        <begin position="187"/>
        <end position="210"/>
    </location>
</feature>
<keyword evidence="1" id="KW-0812">Transmembrane</keyword>
<accession>A0A238LE98</accession>